<name>A0A4R6Q6U2_9FLAO</name>
<evidence type="ECO:0000313" key="2">
    <source>
        <dbReference type="Proteomes" id="UP000295260"/>
    </source>
</evidence>
<organism evidence="1 2">
    <name type="scientific">Flavobacterium dankookense</name>
    <dbReference type="NCBI Taxonomy" id="706186"/>
    <lineage>
        <taxon>Bacteria</taxon>
        <taxon>Pseudomonadati</taxon>
        <taxon>Bacteroidota</taxon>
        <taxon>Flavobacteriia</taxon>
        <taxon>Flavobacteriales</taxon>
        <taxon>Flavobacteriaceae</taxon>
        <taxon>Flavobacterium</taxon>
    </lineage>
</organism>
<keyword evidence="2" id="KW-1185">Reference proteome</keyword>
<comment type="caution">
    <text evidence="1">The sequence shown here is derived from an EMBL/GenBank/DDBJ whole genome shotgun (WGS) entry which is preliminary data.</text>
</comment>
<proteinExistence type="predicted"/>
<reference evidence="1 2" key="1">
    <citation type="submission" date="2019-03" db="EMBL/GenBank/DDBJ databases">
        <title>Genomic Encyclopedia of Archaeal and Bacterial Type Strains, Phase II (KMG-II): from individual species to whole genera.</title>
        <authorList>
            <person name="Goeker M."/>
        </authorList>
    </citation>
    <scope>NUCLEOTIDE SEQUENCE [LARGE SCALE GENOMIC DNA]</scope>
    <source>
        <strain evidence="1 2">DSM 25687</strain>
    </source>
</reference>
<accession>A0A4R6Q6U2</accession>
<evidence type="ECO:0000313" key="1">
    <source>
        <dbReference type="EMBL" id="TDP57765.1"/>
    </source>
</evidence>
<dbReference type="Proteomes" id="UP000295260">
    <property type="component" value="Unassembled WGS sequence"/>
</dbReference>
<sequence length="244" mass="26675">MAKQVGIIPLVGTIDGVNFYMRKGKPVARKAGGGFTGKAIKNSANMERVRENNSEFGHCSRVKKLFKDSLFPFLGKQRNEELQGRLMQLFISIKNADLVSERGQRQVGNGLQQVDGKALLAGFCFTSFCLPTDTGFYDAASTTYTFSDFAPKSLKFLASATHLELQLGVVVLDLEQMKASLFRSDAVRVPKNGAPQAVPLAATVPNDASGFKIAVLYYRYLQDVNGAFYGFQEQHGFGLLVVGI</sequence>
<dbReference type="RefSeq" id="WP_133533797.1">
    <property type="nucleotide sequence ID" value="NZ_SNXR01000017.1"/>
</dbReference>
<dbReference type="AlphaFoldDB" id="A0A4R6Q6U2"/>
<dbReference type="OrthoDB" id="645138at2"/>
<dbReference type="EMBL" id="SNXR01000017">
    <property type="protein sequence ID" value="TDP57765.1"/>
    <property type="molecule type" value="Genomic_DNA"/>
</dbReference>
<gene>
    <name evidence="1" type="ORF">BC748_2582</name>
</gene>
<protein>
    <submittedName>
        <fullName evidence="1">Uncharacterized protein</fullName>
    </submittedName>
</protein>